<comment type="caution">
    <text evidence="3">The sequence shown here is derived from an EMBL/GenBank/DDBJ whole genome shotgun (WGS) entry which is preliminary data.</text>
</comment>
<keyword evidence="2" id="KW-0732">Signal</keyword>
<feature type="chain" id="PRO_5046270337" description="Transmembrane protein" evidence="2">
    <location>
        <begin position="22"/>
        <end position="199"/>
    </location>
</feature>
<evidence type="ECO:0008006" key="5">
    <source>
        <dbReference type="Google" id="ProtNLM"/>
    </source>
</evidence>
<reference evidence="3 4" key="1">
    <citation type="submission" date="2024-01" db="EMBL/GenBank/DDBJ databases">
        <title>A draft genome for the cacao thread blight pathogen Marasmiellus scandens.</title>
        <authorList>
            <person name="Baruah I.K."/>
            <person name="Leung J."/>
            <person name="Bukari Y."/>
            <person name="Amoako-Attah I."/>
            <person name="Meinhardt L.W."/>
            <person name="Bailey B.A."/>
            <person name="Cohen S.P."/>
        </authorList>
    </citation>
    <scope>NUCLEOTIDE SEQUENCE [LARGE SCALE GENOMIC DNA]</scope>
    <source>
        <strain evidence="3 4">GH-19</strain>
    </source>
</reference>
<evidence type="ECO:0000313" key="4">
    <source>
        <dbReference type="Proteomes" id="UP001498398"/>
    </source>
</evidence>
<accession>A0ABR1JCK3</accession>
<dbReference type="EMBL" id="JBANRG010000020">
    <property type="protein sequence ID" value="KAK7457110.1"/>
    <property type="molecule type" value="Genomic_DNA"/>
</dbReference>
<gene>
    <name evidence="3" type="ORF">VKT23_010411</name>
</gene>
<name>A0ABR1JCK3_9AGAR</name>
<dbReference type="Proteomes" id="UP001498398">
    <property type="component" value="Unassembled WGS sequence"/>
</dbReference>
<feature type="transmembrane region" description="Helical" evidence="1">
    <location>
        <begin position="116"/>
        <end position="138"/>
    </location>
</feature>
<evidence type="ECO:0000256" key="1">
    <source>
        <dbReference type="SAM" id="Phobius"/>
    </source>
</evidence>
<feature type="signal peptide" evidence="2">
    <location>
        <begin position="1"/>
        <end position="21"/>
    </location>
</feature>
<protein>
    <recommendedName>
        <fullName evidence="5">Transmembrane protein</fullName>
    </recommendedName>
</protein>
<keyword evidence="1" id="KW-0812">Transmembrane</keyword>
<evidence type="ECO:0000256" key="2">
    <source>
        <dbReference type="SAM" id="SignalP"/>
    </source>
</evidence>
<sequence>MVAFRAFSLVAALACAAFSFAAPVTPAYNALEARCGCSPLPAVMTNLEVTVTPYVHKLHYLTKDNCTAATVGPIVADIKVAVNVAIADVKVLAGVGIETVLATSTGVLAVVDVAKLVAGVICLIFNAVGYILTIVVAAERDAVCGLLAELITLVGTLLQLVLSLVAGLLACLLPLIANVLYVAVRLNVAGVFAFLGISL</sequence>
<evidence type="ECO:0000313" key="3">
    <source>
        <dbReference type="EMBL" id="KAK7457110.1"/>
    </source>
</evidence>
<keyword evidence="1" id="KW-1133">Transmembrane helix</keyword>
<keyword evidence="1" id="KW-0472">Membrane</keyword>
<feature type="transmembrane region" description="Helical" evidence="1">
    <location>
        <begin position="175"/>
        <end position="197"/>
    </location>
</feature>
<proteinExistence type="predicted"/>
<organism evidence="3 4">
    <name type="scientific">Marasmiellus scandens</name>
    <dbReference type="NCBI Taxonomy" id="2682957"/>
    <lineage>
        <taxon>Eukaryota</taxon>
        <taxon>Fungi</taxon>
        <taxon>Dikarya</taxon>
        <taxon>Basidiomycota</taxon>
        <taxon>Agaricomycotina</taxon>
        <taxon>Agaricomycetes</taxon>
        <taxon>Agaricomycetidae</taxon>
        <taxon>Agaricales</taxon>
        <taxon>Marasmiineae</taxon>
        <taxon>Omphalotaceae</taxon>
        <taxon>Marasmiellus</taxon>
    </lineage>
</organism>
<keyword evidence="4" id="KW-1185">Reference proteome</keyword>
<feature type="transmembrane region" description="Helical" evidence="1">
    <location>
        <begin position="150"/>
        <end position="169"/>
    </location>
</feature>